<accession>A0AB39ZJ48</accession>
<feature type="domain" description="YEATS" evidence="4">
    <location>
        <begin position="46"/>
        <end position="183"/>
    </location>
</feature>
<evidence type="ECO:0000256" key="3">
    <source>
        <dbReference type="SAM" id="MobiDB-lite"/>
    </source>
</evidence>
<reference evidence="6" key="1">
    <citation type="submission" date="2025-08" db="UniProtKB">
        <authorList>
            <consortium name="RefSeq"/>
        </authorList>
    </citation>
    <scope>IDENTIFICATION</scope>
</reference>
<dbReference type="CDD" id="cd16887">
    <property type="entry name" value="YEATS"/>
    <property type="match status" value="1"/>
</dbReference>
<gene>
    <name evidence="6" type="primary">LOC108015131</name>
</gene>
<evidence type="ECO:0000313" key="6">
    <source>
        <dbReference type="RefSeq" id="XP_016936883.1"/>
    </source>
</evidence>
<dbReference type="RefSeq" id="XP_016936883.1">
    <property type="nucleotide sequence ID" value="XM_017081394.4"/>
</dbReference>
<organism evidence="5 6">
    <name type="scientific">Drosophila suzukii</name>
    <name type="common">Spotted-wing drosophila fruit fly</name>
    <dbReference type="NCBI Taxonomy" id="28584"/>
    <lineage>
        <taxon>Eukaryota</taxon>
        <taxon>Metazoa</taxon>
        <taxon>Ecdysozoa</taxon>
        <taxon>Arthropoda</taxon>
        <taxon>Hexapoda</taxon>
        <taxon>Insecta</taxon>
        <taxon>Pterygota</taxon>
        <taxon>Neoptera</taxon>
        <taxon>Endopterygota</taxon>
        <taxon>Diptera</taxon>
        <taxon>Brachycera</taxon>
        <taxon>Muscomorpha</taxon>
        <taxon>Ephydroidea</taxon>
        <taxon>Drosophilidae</taxon>
        <taxon>Drosophila</taxon>
        <taxon>Sophophora</taxon>
    </lineage>
</organism>
<dbReference type="Pfam" id="PF03366">
    <property type="entry name" value="YEATS"/>
    <property type="match status" value="1"/>
</dbReference>
<keyword evidence="5" id="KW-1185">Reference proteome</keyword>
<keyword evidence="1 2" id="KW-0539">Nucleus</keyword>
<comment type="subcellular location">
    <subcellularLocation>
        <location evidence="2">Nucleus</location>
    </subcellularLocation>
</comment>
<dbReference type="Gene3D" id="2.60.40.1970">
    <property type="entry name" value="YEATS domain"/>
    <property type="match status" value="1"/>
</dbReference>
<evidence type="ECO:0000256" key="1">
    <source>
        <dbReference type="ARBA" id="ARBA00023242"/>
    </source>
</evidence>
<dbReference type="GO" id="GO:0006355">
    <property type="term" value="P:regulation of DNA-templated transcription"/>
    <property type="evidence" value="ECO:0007669"/>
    <property type="project" value="InterPro"/>
</dbReference>
<evidence type="ECO:0000259" key="4">
    <source>
        <dbReference type="PROSITE" id="PS51037"/>
    </source>
</evidence>
<feature type="region of interest" description="Disordered" evidence="3">
    <location>
        <begin position="190"/>
        <end position="250"/>
    </location>
</feature>
<dbReference type="GeneID" id="108015131"/>
<feature type="compositionally biased region" description="Basic and acidic residues" evidence="3">
    <location>
        <begin position="201"/>
        <end position="221"/>
    </location>
</feature>
<sequence>MSENRKGYRYGYAIGIEMSYTNLLRQQNVVDDCQRVSCNRGPASNLSRRCVISRDIVIGCRMEQCDPDLPYMLEPTWSVYLRSGRDGGDLSRFVRRATFKMSPRLPLRLHVADSAPFEISEVLGSDFPVEVQVQYVDARMSATSYVFRPRVVREGHGGISEEVTDKMIFVNPTPSMRLSLTPVYVPCVSGPPKARVSSESQLERPESDKKGEREERDREQVGDVARQTQPHPTLLKKRLSVGENYPNSHQ</sequence>
<dbReference type="PANTHER" id="PTHR23195">
    <property type="entry name" value="YEATS DOMAIN"/>
    <property type="match status" value="1"/>
</dbReference>
<evidence type="ECO:0000313" key="5">
    <source>
        <dbReference type="Proteomes" id="UP001652628"/>
    </source>
</evidence>
<name>A0AB39ZJ48_DROSZ</name>
<dbReference type="AlphaFoldDB" id="A0AB39ZJ48"/>
<dbReference type="PROSITE" id="PS51037">
    <property type="entry name" value="YEATS"/>
    <property type="match status" value="1"/>
</dbReference>
<dbReference type="Proteomes" id="UP001652628">
    <property type="component" value="Chromosome X"/>
</dbReference>
<dbReference type="InterPro" id="IPR005033">
    <property type="entry name" value="YEATS"/>
</dbReference>
<dbReference type="InterPro" id="IPR038704">
    <property type="entry name" value="YEAST_sf"/>
</dbReference>
<dbReference type="GO" id="GO:0005634">
    <property type="term" value="C:nucleus"/>
    <property type="evidence" value="ECO:0007669"/>
    <property type="project" value="UniProtKB-SubCell"/>
</dbReference>
<dbReference type="InterPro" id="IPR055129">
    <property type="entry name" value="YEATS_dom"/>
</dbReference>
<protein>
    <recommendedName>
        <fullName evidence="4">YEATS domain-containing protein</fullName>
    </recommendedName>
</protein>
<evidence type="ECO:0000256" key="2">
    <source>
        <dbReference type="PROSITE-ProRule" id="PRU00376"/>
    </source>
</evidence>
<proteinExistence type="predicted"/>